<dbReference type="InterPro" id="IPR028364">
    <property type="entry name" value="Ribosomal_uL1/biogenesis"/>
</dbReference>
<comment type="subcellular location">
    <subcellularLocation>
        <location evidence="1">Nucleus</location>
        <location evidence="1">Nucleolus</location>
    </subcellularLocation>
</comment>
<dbReference type="Pfam" id="PF00687">
    <property type="entry name" value="Ribosomal_L1"/>
    <property type="match status" value="1"/>
</dbReference>
<dbReference type="EMBL" id="CM026424">
    <property type="protein sequence ID" value="KAG0581098.1"/>
    <property type="molecule type" value="Genomic_DNA"/>
</dbReference>
<dbReference type="InterPro" id="IPR023674">
    <property type="entry name" value="Ribosomal_uL1-like"/>
</dbReference>
<evidence type="ECO:0000256" key="5">
    <source>
        <dbReference type="ARBA" id="ARBA00022990"/>
    </source>
</evidence>
<dbReference type="InterPro" id="IPR016095">
    <property type="entry name" value="Ribosomal_uL1_3-a/b-sand"/>
</dbReference>
<name>A0A8T0IF16_CERPU</name>
<evidence type="ECO:0000256" key="4">
    <source>
        <dbReference type="ARBA" id="ARBA00022843"/>
    </source>
</evidence>
<evidence type="ECO:0000256" key="6">
    <source>
        <dbReference type="ARBA" id="ARBA00023054"/>
    </source>
</evidence>
<evidence type="ECO:0000313" key="13">
    <source>
        <dbReference type="Proteomes" id="UP000822688"/>
    </source>
</evidence>
<sequence length="342" mass="37432">MAVSMETEGAGGGSGRKGGRVDAVLVGKAVDALLKWSGAQKQQAKAQLLEDDQLVYVVVGMNKVPDKGRTNPCSVTLPHPLYQMDGSREICLIVSDRENGKVKLNKQTAKGRIEKEGLNIAKVIPLSKLKKDYFSFEAKRKLCGSYDIFLADDRILGELPKLLGKAFYKKKKHPIPVNLTRAQWAGQITAALNSTFVYVSGGTCSVVKVARVSQTREEIIANVNAVVEGVAQQIPRKWANIRALFLKTLESVALPLYQSLPEMPLKIELPGLSQLKSSEPLKKKPKLVEGSKEKVARSSKNESAEVGDKMDVVVEDAVVDAEKLKKRKRKDTGDGKRKAVRA</sequence>
<dbReference type="InterPro" id="IPR050257">
    <property type="entry name" value="eL8/uL1-like"/>
</dbReference>
<dbReference type="Gene3D" id="3.40.50.790">
    <property type="match status" value="1"/>
</dbReference>
<feature type="region of interest" description="Disordered" evidence="11">
    <location>
        <begin position="280"/>
        <end position="306"/>
    </location>
</feature>
<accession>A0A8T0IF16</accession>
<dbReference type="Proteomes" id="UP000822688">
    <property type="component" value="Chromosome 4"/>
</dbReference>
<evidence type="ECO:0000256" key="8">
    <source>
        <dbReference type="ARBA" id="ARBA00054167"/>
    </source>
</evidence>
<dbReference type="SUPFAM" id="SSF56808">
    <property type="entry name" value="Ribosomal protein L1"/>
    <property type="match status" value="1"/>
</dbReference>
<proteinExistence type="inferred from homology"/>
<comment type="caution">
    <text evidence="12">The sequence shown here is derived from an EMBL/GenBank/DDBJ whole genome shotgun (WGS) entry which is preliminary data.</text>
</comment>
<evidence type="ECO:0000256" key="2">
    <source>
        <dbReference type="ARBA" id="ARBA00022499"/>
    </source>
</evidence>
<evidence type="ECO:0000256" key="11">
    <source>
        <dbReference type="SAM" id="MobiDB-lite"/>
    </source>
</evidence>
<comment type="similarity">
    <text evidence="9">Belongs to the universal ribosomal protein uL1 family. Highly divergent.</text>
</comment>
<reference evidence="12" key="1">
    <citation type="submission" date="2020-06" db="EMBL/GenBank/DDBJ databases">
        <title>WGS assembly of Ceratodon purpureus strain R40.</title>
        <authorList>
            <person name="Carey S.B."/>
            <person name="Jenkins J."/>
            <person name="Shu S."/>
            <person name="Lovell J.T."/>
            <person name="Sreedasyam A."/>
            <person name="Maumus F."/>
            <person name="Tiley G.P."/>
            <person name="Fernandez-Pozo N."/>
            <person name="Barry K."/>
            <person name="Chen C."/>
            <person name="Wang M."/>
            <person name="Lipzen A."/>
            <person name="Daum C."/>
            <person name="Saski C.A."/>
            <person name="Payton A.C."/>
            <person name="Mcbreen J.C."/>
            <person name="Conrad R.E."/>
            <person name="Kollar L.M."/>
            <person name="Olsson S."/>
            <person name="Huttunen S."/>
            <person name="Landis J.B."/>
            <person name="Wickett N.J."/>
            <person name="Johnson M.G."/>
            <person name="Rensing S.A."/>
            <person name="Grimwood J."/>
            <person name="Schmutz J."/>
            <person name="Mcdaniel S.F."/>
        </authorList>
    </citation>
    <scope>NUCLEOTIDE SEQUENCE</scope>
    <source>
        <strain evidence="12">R40</strain>
    </source>
</reference>
<gene>
    <name evidence="12" type="ORF">KC19_4G224700</name>
</gene>
<organism evidence="12 13">
    <name type="scientific">Ceratodon purpureus</name>
    <name type="common">Fire moss</name>
    <name type="synonym">Dicranum purpureum</name>
    <dbReference type="NCBI Taxonomy" id="3225"/>
    <lineage>
        <taxon>Eukaryota</taxon>
        <taxon>Viridiplantae</taxon>
        <taxon>Streptophyta</taxon>
        <taxon>Embryophyta</taxon>
        <taxon>Bryophyta</taxon>
        <taxon>Bryophytina</taxon>
        <taxon>Bryopsida</taxon>
        <taxon>Dicranidae</taxon>
        <taxon>Pseudoditrichales</taxon>
        <taxon>Ditrichaceae</taxon>
        <taxon>Ceratodon</taxon>
    </lineage>
</organism>
<keyword evidence="4" id="KW-0832">Ubl conjugation</keyword>
<comment type="function">
    <text evidence="8">Regulates cellular senescence through inhibition of PTEN translation. Acts as a pro-apoptotic regulator in response to DNA damage.</text>
</comment>
<dbReference type="FunFam" id="3.40.50.790:FF:000004">
    <property type="entry name" value="Ribosomal L1 domain-containing 1-like 1"/>
    <property type="match status" value="1"/>
</dbReference>
<keyword evidence="6" id="KW-0175">Coiled coil</keyword>
<dbReference type="PANTHER" id="PTHR23105">
    <property type="entry name" value="RIBOSOMAL PROTEIN L7AE FAMILY MEMBER"/>
    <property type="match status" value="1"/>
</dbReference>
<keyword evidence="2" id="KW-1017">Isopeptide bond</keyword>
<keyword evidence="3" id="KW-0597">Phosphoprotein</keyword>
<evidence type="ECO:0000256" key="3">
    <source>
        <dbReference type="ARBA" id="ARBA00022553"/>
    </source>
</evidence>
<keyword evidence="5" id="KW-0007">Acetylation</keyword>
<evidence type="ECO:0000313" key="12">
    <source>
        <dbReference type="EMBL" id="KAG0581098.1"/>
    </source>
</evidence>
<evidence type="ECO:0000256" key="10">
    <source>
        <dbReference type="ARBA" id="ARBA00070787"/>
    </source>
</evidence>
<evidence type="ECO:0000256" key="1">
    <source>
        <dbReference type="ARBA" id="ARBA00004604"/>
    </source>
</evidence>
<evidence type="ECO:0000256" key="7">
    <source>
        <dbReference type="ARBA" id="ARBA00023242"/>
    </source>
</evidence>
<protein>
    <recommendedName>
        <fullName evidence="10">Ribosomal L1 domain-containing protein 1</fullName>
    </recommendedName>
</protein>
<evidence type="ECO:0000256" key="9">
    <source>
        <dbReference type="ARBA" id="ARBA00061550"/>
    </source>
</evidence>
<keyword evidence="7" id="KW-0539">Nucleus</keyword>
<dbReference type="GO" id="GO:0003723">
    <property type="term" value="F:RNA binding"/>
    <property type="evidence" value="ECO:0007669"/>
    <property type="project" value="InterPro"/>
</dbReference>
<dbReference type="AlphaFoldDB" id="A0A8T0IF16"/>
<dbReference type="GO" id="GO:0005730">
    <property type="term" value="C:nucleolus"/>
    <property type="evidence" value="ECO:0007669"/>
    <property type="project" value="UniProtKB-SubCell"/>
</dbReference>
<keyword evidence="13" id="KW-1185">Reference proteome</keyword>
<dbReference type="CDD" id="cd00403">
    <property type="entry name" value="Ribosomal_L1"/>
    <property type="match status" value="1"/>
</dbReference>